<protein>
    <submittedName>
        <fullName evidence="10">Molecular chaperone</fullName>
    </submittedName>
</protein>
<evidence type="ECO:0000256" key="4">
    <source>
        <dbReference type="ARBA" id="ARBA00022729"/>
    </source>
</evidence>
<dbReference type="PRINTS" id="PR00969">
    <property type="entry name" value="CHAPERONPILI"/>
</dbReference>
<dbReference type="PANTHER" id="PTHR30251">
    <property type="entry name" value="PILUS ASSEMBLY CHAPERONE"/>
    <property type="match status" value="1"/>
</dbReference>
<sequence>MFTGLRYGEEIMQNNLRNTIITSHSSTFSRALFTIALFGGMIVQNTQAAIALDRTRVIFDGSQKSVSLNISNQNKQLPYLAQGWIEDEQGNKIQSPLTVLPPVQRIEPGKPSQVKIQGMPATKNLPQDRETVYYFNLREIPPKSNKPNTLQIALQTRIKLFYRPAAIAMVKNAPPPQEQLTLRKENDKYVVINPTAYYITLVDAATKKDGLGIKNFEPVMVPPKSSLPLRVSVAEMGNSPVLTYVNDYGGRPQLNFSCTGNLCAVKAVTKA</sequence>
<dbReference type="InterPro" id="IPR036316">
    <property type="entry name" value="Pili_assmbl_chap_C_dom_sf"/>
</dbReference>
<dbReference type="Pfam" id="PF00345">
    <property type="entry name" value="PapD_N"/>
    <property type="match status" value="1"/>
</dbReference>
<feature type="domain" description="Pili assembly chaperone C-terminal" evidence="9">
    <location>
        <begin position="192"/>
        <end position="251"/>
    </location>
</feature>
<dbReference type="InterPro" id="IPR018046">
    <property type="entry name" value="Pili_assmbl_chaperone_CS"/>
</dbReference>
<dbReference type="Pfam" id="PF02753">
    <property type="entry name" value="PapD_C"/>
    <property type="match status" value="1"/>
</dbReference>
<comment type="subcellular location">
    <subcellularLocation>
        <location evidence="1 7">Periplasm</location>
    </subcellularLocation>
</comment>
<evidence type="ECO:0000256" key="3">
    <source>
        <dbReference type="ARBA" id="ARBA00022558"/>
    </source>
</evidence>
<evidence type="ECO:0000256" key="5">
    <source>
        <dbReference type="ARBA" id="ARBA00022764"/>
    </source>
</evidence>
<keyword evidence="3" id="KW-1029">Fimbrium biogenesis</keyword>
<name>A0A2Z2EYG4_KLEPN</name>
<comment type="similarity">
    <text evidence="2 7">Belongs to the periplasmic pilus chaperone family.</text>
</comment>
<evidence type="ECO:0000259" key="9">
    <source>
        <dbReference type="Pfam" id="PF02753"/>
    </source>
</evidence>
<keyword evidence="6 7" id="KW-0143">Chaperone</keyword>
<keyword evidence="4" id="KW-0732">Signal</keyword>
<dbReference type="PANTHER" id="PTHR30251:SF6">
    <property type="entry name" value="FIMBRIAL CHAPERONE YFCS-RELATED"/>
    <property type="match status" value="1"/>
</dbReference>
<dbReference type="InterPro" id="IPR016148">
    <property type="entry name" value="Pili_assmbl_chaperone_C"/>
</dbReference>
<dbReference type="SUPFAM" id="SSF49354">
    <property type="entry name" value="PapD-like"/>
    <property type="match status" value="1"/>
</dbReference>
<evidence type="ECO:0000313" key="10">
    <source>
        <dbReference type="EMBL" id="AQT28294.1"/>
    </source>
</evidence>
<dbReference type="InterPro" id="IPR001829">
    <property type="entry name" value="Pili_assmbl_chaperone_bac"/>
</dbReference>
<evidence type="ECO:0000256" key="2">
    <source>
        <dbReference type="ARBA" id="ARBA00007399"/>
    </source>
</evidence>
<dbReference type="EMBL" id="KY271409">
    <property type="protein sequence ID" value="AQT28294.1"/>
    <property type="molecule type" value="Genomic_DNA"/>
</dbReference>
<evidence type="ECO:0000256" key="7">
    <source>
        <dbReference type="RuleBase" id="RU003918"/>
    </source>
</evidence>
<accession>A0A2Z2EYG4</accession>
<dbReference type="InterPro" id="IPR013783">
    <property type="entry name" value="Ig-like_fold"/>
</dbReference>
<dbReference type="SUPFAM" id="SSF49584">
    <property type="entry name" value="Periplasmic chaperone C-domain"/>
    <property type="match status" value="1"/>
</dbReference>
<keyword evidence="5" id="KW-0574">Periplasm</keyword>
<dbReference type="FunFam" id="2.60.40.10:FF:000458">
    <property type="entry name" value="Molecular chaperone FimC"/>
    <property type="match status" value="1"/>
</dbReference>
<dbReference type="Gene3D" id="2.60.40.10">
    <property type="entry name" value="Immunoglobulins"/>
    <property type="match status" value="2"/>
</dbReference>
<organism evidence="10">
    <name type="scientific">Klebsiella pneumoniae</name>
    <dbReference type="NCBI Taxonomy" id="573"/>
    <lineage>
        <taxon>Bacteria</taxon>
        <taxon>Pseudomonadati</taxon>
        <taxon>Pseudomonadota</taxon>
        <taxon>Gammaproteobacteria</taxon>
        <taxon>Enterobacterales</taxon>
        <taxon>Enterobacteriaceae</taxon>
        <taxon>Klebsiella/Raoultella group</taxon>
        <taxon>Klebsiella</taxon>
        <taxon>Klebsiella pneumoniae complex</taxon>
    </lineage>
</organism>
<dbReference type="InterPro" id="IPR008962">
    <property type="entry name" value="PapD-like_sf"/>
</dbReference>
<dbReference type="PROSITE" id="PS00635">
    <property type="entry name" value="PILI_CHAPERONE"/>
    <property type="match status" value="1"/>
</dbReference>
<reference evidence="10" key="1">
    <citation type="journal article" date="2017" name="Microb. Genom.">
        <title>Diversity, virulence, and antimicrobial resistance of the KPC-producing Klebsiella pneumoniae ST307 clone.</title>
        <authorList>
            <person name="Villa L."/>
            <person name="Feudi C."/>
            <person name="Fortini D."/>
            <person name="Brisse S."/>
            <person name="Passet V."/>
            <person name="Bonura C."/>
            <person name="Endimiani A."/>
            <person name="Mammina C."/>
            <person name="Ocampo A.M."/>
            <person name="Jimenez J.N."/>
            <person name="Doumith M."/>
            <person name="Woodford N."/>
            <person name="Hopkins K."/>
            <person name="Carattoli A."/>
        </authorList>
    </citation>
    <scope>NUCLEOTIDE SEQUENCE</scope>
    <source>
        <strain evidence="10">48</strain>
    </source>
</reference>
<dbReference type="InterPro" id="IPR016147">
    <property type="entry name" value="Pili_assmbl_chaperone_N"/>
</dbReference>
<dbReference type="InterPro" id="IPR050643">
    <property type="entry name" value="Periplasmic_pilus_chap"/>
</dbReference>
<evidence type="ECO:0000259" key="8">
    <source>
        <dbReference type="Pfam" id="PF00345"/>
    </source>
</evidence>
<dbReference type="GO" id="GO:0030288">
    <property type="term" value="C:outer membrane-bounded periplasmic space"/>
    <property type="evidence" value="ECO:0007669"/>
    <property type="project" value="InterPro"/>
</dbReference>
<dbReference type="GO" id="GO:0071555">
    <property type="term" value="P:cell wall organization"/>
    <property type="evidence" value="ECO:0007669"/>
    <property type="project" value="InterPro"/>
</dbReference>
<evidence type="ECO:0000256" key="6">
    <source>
        <dbReference type="ARBA" id="ARBA00023186"/>
    </source>
</evidence>
<evidence type="ECO:0000256" key="1">
    <source>
        <dbReference type="ARBA" id="ARBA00004418"/>
    </source>
</evidence>
<feature type="domain" description="Pili assembly chaperone N-terminal" evidence="8">
    <location>
        <begin position="50"/>
        <end position="167"/>
    </location>
</feature>
<dbReference type="AlphaFoldDB" id="A0A2Z2EYG4"/>
<proteinExistence type="inferred from homology"/>